<evidence type="ECO:0000259" key="4">
    <source>
        <dbReference type="SMART" id="SM00418"/>
    </source>
</evidence>
<dbReference type="PANTHER" id="PTHR43132">
    <property type="entry name" value="ARSENICAL RESISTANCE OPERON REPRESSOR ARSR-RELATED"/>
    <property type="match status" value="1"/>
</dbReference>
<name>A0A0K2B503_STRA7</name>
<dbReference type="CDD" id="cd00090">
    <property type="entry name" value="HTH_ARSR"/>
    <property type="match status" value="1"/>
</dbReference>
<dbReference type="STRING" id="1889.SAM40697_6390"/>
<protein>
    <submittedName>
        <fullName evidence="5">Putative transcriptional regulator</fullName>
    </submittedName>
</protein>
<keyword evidence="2" id="KW-0238">DNA-binding</keyword>
<dbReference type="GO" id="GO:0003677">
    <property type="term" value="F:DNA binding"/>
    <property type="evidence" value="ECO:0007669"/>
    <property type="project" value="UniProtKB-KW"/>
</dbReference>
<dbReference type="InterPro" id="IPR051011">
    <property type="entry name" value="Metal_resp_trans_reg"/>
</dbReference>
<dbReference type="Pfam" id="PF12840">
    <property type="entry name" value="HTH_20"/>
    <property type="match status" value="1"/>
</dbReference>
<evidence type="ECO:0000313" key="5">
    <source>
        <dbReference type="EMBL" id="AKZ60132.1"/>
    </source>
</evidence>
<dbReference type="PANTHER" id="PTHR43132:SF8">
    <property type="entry name" value="HTH-TYPE TRANSCRIPTIONAL REGULATOR KMTR"/>
    <property type="match status" value="1"/>
</dbReference>
<organism evidence="5 6">
    <name type="scientific">Streptomyces ambofaciens (strain ATCC 23877 / 3486 / DSM 40053 / JCM 4204 / NBRC 12836 / NRRL B-2516)</name>
    <dbReference type="NCBI Taxonomy" id="278992"/>
    <lineage>
        <taxon>Bacteria</taxon>
        <taxon>Bacillati</taxon>
        <taxon>Actinomycetota</taxon>
        <taxon>Actinomycetes</taxon>
        <taxon>Kitasatosporales</taxon>
        <taxon>Streptomycetaceae</taxon>
        <taxon>Streptomyces</taxon>
    </lineage>
</organism>
<dbReference type="InterPro" id="IPR011991">
    <property type="entry name" value="ArsR-like_HTH"/>
</dbReference>
<accession>A0A0K2B503</accession>
<proteinExistence type="predicted"/>
<keyword evidence="1" id="KW-0805">Transcription regulation</keyword>
<dbReference type="KEGG" id="samb:SAM23877_7089"/>
<evidence type="ECO:0000256" key="3">
    <source>
        <dbReference type="ARBA" id="ARBA00023163"/>
    </source>
</evidence>
<keyword evidence="3" id="KW-0804">Transcription</keyword>
<dbReference type="InterPro" id="IPR036390">
    <property type="entry name" value="WH_DNA-bd_sf"/>
</dbReference>
<sequence length="360" mass="38770">MRDDSAPSGVEWYGVLQVDFDEGALARLRVARGADPLWETVLSLHLLQTGQESLAYDGWRREVRGALHRTGLADDVRALMPLCPPTGYFPDFLTPGRGDLDLEDGVDRVRSTPRRRLVTELSRLCTDLRGPVPRSVRWVATGDATALRWLGSTLRRYHAVAVAPYLPAICARAGADRARRTEAVLGGGAEALLADYAELPGWRRQATRLAAPYPERRLLRLRGRPLTLVPGFFCVRAPLVLVDESLPLVLVHPLPPAPGWLPRLRAGTARPSVAQLIGASRARMLETLGTPMTTTALAAALSLAPSTASRHAAVLREAGLVAAHREGNRVLHRRTALGGALLDGAAPAAGAAPYAPRGAR</sequence>
<evidence type="ECO:0000256" key="1">
    <source>
        <dbReference type="ARBA" id="ARBA00023015"/>
    </source>
</evidence>
<dbReference type="GO" id="GO:0003700">
    <property type="term" value="F:DNA-binding transcription factor activity"/>
    <property type="evidence" value="ECO:0007669"/>
    <property type="project" value="InterPro"/>
</dbReference>
<dbReference type="SMART" id="SM00418">
    <property type="entry name" value="HTH_ARSR"/>
    <property type="match status" value="1"/>
</dbReference>
<dbReference type="AlphaFoldDB" id="A0A0K2B503"/>
<dbReference type="SUPFAM" id="SSF46785">
    <property type="entry name" value="Winged helix' DNA-binding domain"/>
    <property type="match status" value="1"/>
</dbReference>
<evidence type="ECO:0000313" key="6">
    <source>
        <dbReference type="Proteomes" id="UP000061018"/>
    </source>
</evidence>
<feature type="domain" description="HTH arsR-type" evidence="4">
    <location>
        <begin position="275"/>
        <end position="343"/>
    </location>
</feature>
<gene>
    <name evidence="5" type="ORF">SAM23877_7089</name>
</gene>
<evidence type="ECO:0000256" key="2">
    <source>
        <dbReference type="ARBA" id="ARBA00023125"/>
    </source>
</evidence>
<dbReference type="InterPro" id="IPR036388">
    <property type="entry name" value="WH-like_DNA-bd_sf"/>
</dbReference>
<dbReference type="Gene3D" id="1.10.10.10">
    <property type="entry name" value="Winged helix-like DNA-binding domain superfamily/Winged helix DNA-binding domain"/>
    <property type="match status" value="1"/>
</dbReference>
<dbReference type="EMBL" id="CP012382">
    <property type="protein sequence ID" value="AKZ60132.1"/>
    <property type="molecule type" value="Genomic_DNA"/>
</dbReference>
<dbReference type="Proteomes" id="UP000061018">
    <property type="component" value="Chromosome"/>
</dbReference>
<reference evidence="6" key="1">
    <citation type="journal article" date="2015" name="J. Biotechnol.">
        <title>Complete genome sequence of Streptomyces ambofaciens ATCC 23877, the spiramycin producer.</title>
        <authorList>
            <person name="Thibessard A."/>
            <person name="Haas D."/>
            <person name="Gerbaud C."/>
            <person name="Aigle B."/>
            <person name="Lautru S."/>
            <person name="Pernodet J.L."/>
            <person name="Leblond P."/>
        </authorList>
    </citation>
    <scope>NUCLEOTIDE SEQUENCE [LARGE SCALE GENOMIC DNA]</scope>
    <source>
        <strain evidence="6">ATCC 23877 / 3486 / DSM 40053 / JCM 4204 / NBRC 12836 / NRRL B-2516</strain>
    </source>
</reference>
<dbReference type="InterPro" id="IPR001845">
    <property type="entry name" value="HTH_ArsR_DNA-bd_dom"/>
</dbReference>